<name>A0A2K9LFZ5_9GAMM</name>
<evidence type="ECO:0000313" key="1">
    <source>
        <dbReference type="EMBL" id="AUM11091.1"/>
    </source>
</evidence>
<reference evidence="2" key="1">
    <citation type="submission" date="2017-08" db="EMBL/GenBank/DDBJ databases">
        <title>Direct submision.</title>
        <authorList>
            <person name="Kim S.-J."/>
            <person name="Rhee S.-K."/>
        </authorList>
    </citation>
    <scope>NUCLEOTIDE SEQUENCE [LARGE SCALE GENOMIC DNA]</scope>
    <source>
        <strain evidence="2">GI5</strain>
    </source>
</reference>
<protein>
    <submittedName>
        <fullName evidence="1">Uncharacterized protein</fullName>
    </submittedName>
</protein>
<dbReference type="OrthoDB" id="9782387at2"/>
<dbReference type="Gene3D" id="3.80.30.10">
    <property type="entry name" value="pyruvate-formate lyase- activating enzyme"/>
    <property type="match status" value="1"/>
</dbReference>
<dbReference type="Proteomes" id="UP000235116">
    <property type="component" value="Chromosome"/>
</dbReference>
<evidence type="ECO:0000313" key="2">
    <source>
        <dbReference type="Proteomes" id="UP000235116"/>
    </source>
</evidence>
<gene>
    <name evidence="1" type="ORF">Kalk_00975</name>
</gene>
<organism evidence="1 2">
    <name type="scientific">Ketobacter alkanivorans</name>
    <dbReference type="NCBI Taxonomy" id="1917421"/>
    <lineage>
        <taxon>Bacteria</taxon>
        <taxon>Pseudomonadati</taxon>
        <taxon>Pseudomonadota</taxon>
        <taxon>Gammaproteobacteria</taxon>
        <taxon>Pseudomonadales</taxon>
        <taxon>Ketobacteraceae</taxon>
        <taxon>Ketobacter</taxon>
    </lineage>
</organism>
<keyword evidence="2" id="KW-1185">Reference proteome</keyword>
<accession>A0A2K9LFZ5</accession>
<proteinExistence type="predicted"/>
<sequence length="73" mass="8194">MKNVEKVELLPYHALGEYKWAALGEHYELTGVKPPASETVIEIADVLESYHLEVSQPSNDTFSKQTKTSGFLK</sequence>
<dbReference type="RefSeq" id="WP_101892431.1">
    <property type="nucleotide sequence ID" value="NZ_CP022684.1"/>
</dbReference>
<dbReference type="EMBL" id="CP022684">
    <property type="protein sequence ID" value="AUM11091.1"/>
    <property type="molecule type" value="Genomic_DNA"/>
</dbReference>
<dbReference type="AlphaFoldDB" id="A0A2K9LFZ5"/>
<dbReference type="KEGG" id="kak:Kalk_00975"/>